<dbReference type="Pfam" id="PF02472">
    <property type="entry name" value="ExbD"/>
    <property type="match status" value="1"/>
</dbReference>
<evidence type="ECO:0000313" key="10">
    <source>
        <dbReference type="Proteomes" id="UP000297972"/>
    </source>
</evidence>
<comment type="caution">
    <text evidence="9">The sequence shown here is derived from an EMBL/GenBank/DDBJ whole genome shotgun (WGS) entry which is preliminary data.</text>
</comment>
<name>A0A4Z1BWJ4_9RHOB</name>
<reference evidence="9 10" key="1">
    <citation type="submission" date="2019-03" db="EMBL/GenBank/DDBJ databases">
        <authorList>
            <person name="Li J."/>
        </authorList>
    </citation>
    <scope>NUCLEOTIDE SEQUENCE [LARGE SCALE GENOMIC DNA]</scope>
    <source>
        <strain evidence="9 10">3058</strain>
    </source>
</reference>
<evidence type="ECO:0000256" key="6">
    <source>
        <dbReference type="ARBA" id="ARBA00023136"/>
    </source>
</evidence>
<organism evidence="9 10">
    <name type="scientific">Paracoccus liaowanqingii</name>
    <dbReference type="NCBI Taxonomy" id="2560053"/>
    <lineage>
        <taxon>Bacteria</taxon>
        <taxon>Pseudomonadati</taxon>
        <taxon>Pseudomonadota</taxon>
        <taxon>Alphaproteobacteria</taxon>
        <taxon>Rhodobacterales</taxon>
        <taxon>Paracoccaceae</taxon>
        <taxon>Paracoccus</taxon>
    </lineage>
</organism>
<protein>
    <submittedName>
        <fullName evidence="9">Biopolymer transporter ExbD</fullName>
    </submittedName>
</protein>
<comment type="similarity">
    <text evidence="2 7">Belongs to the ExbD/TolR family.</text>
</comment>
<dbReference type="GO" id="GO:0015031">
    <property type="term" value="P:protein transport"/>
    <property type="evidence" value="ECO:0007669"/>
    <property type="project" value="UniProtKB-KW"/>
</dbReference>
<evidence type="ECO:0000313" key="9">
    <source>
        <dbReference type="EMBL" id="TGN34981.1"/>
    </source>
</evidence>
<accession>A0A4Z1BWJ4</accession>
<keyword evidence="7" id="KW-0653">Protein transport</keyword>
<dbReference type="AlphaFoldDB" id="A0A4Z1BWJ4"/>
<dbReference type="Proteomes" id="UP000297972">
    <property type="component" value="Unassembled WGS sequence"/>
</dbReference>
<evidence type="ECO:0000256" key="5">
    <source>
        <dbReference type="ARBA" id="ARBA00022989"/>
    </source>
</evidence>
<dbReference type="GO" id="GO:0005886">
    <property type="term" value="C:plasma membrane"/>
    <property type="evidence" value="ECO:0007669"/>
    <property type="project" value="UniProtKB-SubCell"/>
</dbReference>
<keyword evidence="6 8" id="KW-0472">Membrane</keyword>
<dbReference type="GO" id="GO:0022857">
    <property type="term" value="F:transmembrane transporter activity"/>
    <property type="evidence" value="ECO:0007669"/>
    <property type="project" value="InterPro"/>
</dbReference>
<gene>
    <name evidence="9" type="ORF">E4L95_23520</name>
</gene>
<proteinExistence type="inferred from homology"/>
<comment type="subcellular location">
    <subcellularLocation>
        <location evidence="1">Cell membrane</location>
        <topology evidence="1">Single-pass membrane protein</topology>
    </subcellularLocation>
    <subcellularLocation>
        <location evidence="7">Cell membrane</location>
        <topology evidence="7">Single-pass type II membrane protein</topology>
    </subcellularLocation>
</comment>
<evidence type="ECO:0000256" key="3">
    <source>
        <dbReference type="ARBA" id="ARBA00022475"/>
    </source>
</evidence>
<evidence type="ECO:0000256" key="7">
    <source>
        <dbReference type="RuleBase" id="RU003879"/>
    </source>
</evidence>
<keyword evidence="5 8" id="KW-1133">Transmembrane helix</keyword>
<dbReference type="InterPro" id="IPR003400">
    <property type="entry name" value="ExbD"/>
</dbReference>
<dbReference type="OrthoDB" id="5456447at2"/>
<keyword evidence="4 7" id="KW-0812">Transmembrane</keyword>
<keyword evidence="7" id="KW-0813">Transport</keyword>
<keyword evidence="10" id="KW-1185">Reference proteome</keyword>
<dbReference type="PANTHER" id="PTHR30558">
    <property type="entry name" value="EXBD MEMBRANE COMPONENT OF PMF-DRIVEN MACROMOLECULE IMPORT SYSTEM"/>
    <property type="match status" value="1"/>
</dbReference>
<keyword evidence="3" id="KW-1003">Cell membrane</keyword>
<dbReference type="PANTHER" id="PTHR30558:SF3">
    <property type="entry name" value="BIOPOLYMER TRANSPORT PROTEIN EXBD-RELATED"/>
    <property type="match status" value="1"/>
</dbReference>
<evidence type="ECO:0000256" key="8">
    <source>
        <dbReference type="SAM" id="Phobius"/>
    </source>
</evidence>
<evidence type="ECO:0000256" key="4">
    <source>
        <dbReference type="ARBA" id="ARBA00022692"/>
    </source>
</evidence>
<evidence type="ECO:0000256" key="2">
    <source>
        <dbReference type="ARBA" id="ARBA00005811"/>
    </source>
</evidence>
<dbReference type="EMBL" id="SRPG01000639">
    <property type="protein sequence ID" value="TGN34981.1"/>
    <property type="molecule type" value="Genomic_DNA"/>
</dbReference>
<sequence length="132" mass="13830">MTGPAAFDLGPRRHPRRMSLTPMIDVVFLLLIFFMLASRFGTDAVLPISGGAEGAGSDWQGAPRLIDVLPGGLQVNGVPTDPGALVADVAALLPDPGAAVILRPRDGADLQRLVTVMDLLRDGGIPNLILIE</sequence>
<evidence type="ECO:0000256" key="1">
    <source>
        <dbReference type="ARBA" id="ARBA00004162"/>
    </source>
</evidence>
<feature type="transmembrane region" description="Helical" evidence="8">
    <location>
        <begin position="20"/>
        <end position="37"/>
    </location>
</feature>